<name>A0A158QVJ6_MESCO</name>
<organism evidence="2 3">
    <name type="scientific">Mesocestoides corti</name>
    <name type="common">Flatworm</name>
    <dbReference type="NCBI Taxonomy" id="53468"/>
    <lineage>
        <taxon>Eukaryota</taxon>
        <taxon>Metazoa</taxon>
        <taxon>Spiralia</taxon>
        <taxon>Lophotrochozoa</taxon>
        <taxon>Platyhelminthes</taxon>
        <taxon>Cestoda</taxon>
        <taxon>Eucestoda</taxon>
        <taxon>Cyclophyllidea</taxon>
        <taxon>Mesocestoididae</taxon>
        <taxon>Mesocestoides</taxon>
    </lineage>
</organism>
<protein>
    <recommendedName>
        <fullName evidence="4">Rho GTPase-activating protein 190</fullName>
    </recommendedName>
</protein>
<feature type="compositionally biased region" description="Polar residues" evidence="1">
    <location>
        <begin position="1285"/>
        <end position="1300"/>
    </location>
</feature>
<evidence type="ECO:0000256" key="1">
    <source>
        <dbReference type="SAM" id="MobiDB-lite"/>
    </source>
</evidence>
<dbReference type="SUPFAM" id="SSF52540">
    <property type="entry name" value="P-loop containing nucleoside triphosphate hydrolases"/>
    <property type="match status" value="1"/>
</dbReference>
<feature type="compositionally biased region" description="Low complexity" evidence="1">
    <location>
        <begin position="919"/>
        <end position="928"/>
    </location>
</feature>
<gene>
    <name evidence="2" type="ORF">MCOS_LOCUS8041</name>
</gene>
<keyword evidence="3" id="KW-1185">Reference proteome</keyword>
<feature type="compositionally biased region" description="Low complexity" evidence="1">
    <location>
        <begin position="891"/>
        <end position="906"/>
    </location>
</feature>
<dbReference type="STRING" id="53468.A0A158QVJ6"/>
<feature type="compositionally biased region" description="Basic and acidic residues" evidence="1">
    <location>
        <begin position="929"/>
        <end position="938"/>
    </location>
</feature>
<dbReference type="GO" id="GO:0008361">
    <property type="term" value="P:regulation of cell size"/>
    <property type="evidence" value="ECO:0007669"/>
    <property type="project" value="TreeGrafter"/>
</dbReference>
<dbReference type="InterPro" id="IPR027417">
    <property type="entry name" value="P-loop_NTPase"/>
</dbReference>
<dbReference type="Proteomes" id="UP000267029">
    <property type="component" value="Unassembled WGS sequence"/>
</dbReference>
<evidence type="ECO:0000313" key="2">
    <source>
        <dbReference type="EMBL" id="VDD82038.1"/>
    </source>
</evidence>
<feature type="region of interest" description="Disordered" evidence="1">
    <location>
        <begin position="891"/>
        <end position="910"/>
    </location>
</feature>
<dbReference type="OrthoDB" id="9994905at2759"/>
<dbReference type="GO" id="GO:0007266">
    <property type="term" value="P:Rho protein signal transduction"/>
    <property type="evidence" value="ECO:0007669"/>
    <property type="project" value="TreeGrafter"/>
</dbReference>
<feature type="region of interest" description="Disordered" evidence="1">
    <location>
        <begin position="919"/>
        <end position="941"/>
    </location>
</feature>
<evidence type="ECO:0008006" key="4">
    <source>
        <dbReference type="Google" id="ProtNLM"/>
    </source>
</evidence>
<dbReference type="GO" id="GO:0005096">
    <property type="term" value="F:GTPase activator activity"/>
    <property type="evidence" value="ECO:0007669"/>
    <property type="project" value="TreeGrafter"/>
</dbReference>
<feature type="region of interest" description="Disordered" evidence="1">
    <location>
        <begin position="1249"/>
        <end position="1301"/>
    </location>
</feature>
<reference evidence="2 3" key="1">
    <citation type="submission" date="2018-10" db="EMBL/GenBank/DDBJ databases">
        <authorList>
            <consortium name="Pathogen Informatics"/>
        </authorList>
    </citation>
    <scope>NUCLEOTIDE SEQUENCE [LARGE SCALE GENOMIC DNA]</scope>
</reference>
<proteinExistence type="predicted"/>
<dbReference type="PANTHER" id="PTHR46005:SF4">
    <property type="entry name" value="RHO GTPASE-ACTIVATING PROTEIN 190"/>
    <property type="match status" value="1"/>
</dbReference>
<dbReference type="GO" id="GO:0005829">
    <property type="term" value="C:cytosol"/>
    <property type="evidence" value="ECO:0007669"/>
    <property type="project" value="TreeGrafter"/>
</dbReference>
<feature type="region of interest" description="Disordered" evidence="1">
    <location>
        <begin position="1039"/>
        <end position="1058"/>
    </location>
</feature>
<dbReference type="PANTHER" id="PTHR46005">
    <property type="entry name" value="RHO GTPASE-ACTIVATING PROTEIN 190"/>
    <property type="match status" value="1"/>
</dbReference>
<feature type="compositionally biased region" description="Low complexity" evidence="1">
    <location>
        <begin position="1273"/>
        <end position="1284"/>
    </location>
</feature>
<dbReference type="EMBL" id="UXSR01005443">
    <property type="protein sequence ID" value="VDD82038.1"/>
    <property type="molecule type" value="Genomic_DNA"/>
</dbReference>
<accession>A0A158QVJ6</accession>
<sequence length="1380" mass="152119">MHEAPVGLPIVVNISTIGYCSPTYASQYRVGKSCLIHRFMGRGQYTEDHLSVISSSDYCGSIIAASQWIYWGSRTIQHDSKIYRLRIIEQCDFIDDHLFTPFGKDPYMDRCFSSHIHVETPKTAYICKDQVGNEWKYPHEILEPGDFAVDVFVIVLDITLTGDAALSQQRFLKRAVSEMRRKKLPFVFASSKHDCFASTENREFVKNLLRKASKSLKKVKCCRVETSARLNVNVLQAFLSAALLCSSTASEITGKYFPYSPPPDTHTSPAVEPFGRFRHSDRAGTLVSIYADANSSPIGRKKLRLLPRVLNRLSLTESLTYDLPVDGKSVPSNVTCCSIPVVVSSDSSRQTSLRQKNPRLSEVLPVNGACTSHVCYETINPDSNLPPHQLPSPSRPQIAHIIHQPMAPSSHLLRMTPDDPRPVDSPNPSPQSLFILFLSGPGASALKANLQAQCHRDRFHLADDACFRVWIFDAVDPHAVQISPSKWQPHHALKPSPSVVSAFTTPVNSAAAGPHFRRASAGSADCGVKCRGSGRHQHQQQQLRLSLWASDMGVAGLEGSECQPPKNVDAVVLRTTGDDLPANEYYDEVGGDFKLEVRKVFDLSKSLKVPLFYVHEKASSGLLAALIFYAKNTSTFKAIIDSDPSSSSLILLTEPCTVDLPLITELCCADTDEDDPQVSIASTHNHTTLSSVDMPAFVALPRVAVGLDYVWSLPSEREVTTQSPLVVFATIYQTLEIFSQFEPEAGEPLARIRFAALHFQTPQWPKFCGELASQLQSLVTAASENLRRRRADETEEDDDHLIIMLVALTSADSTRPRQLVNLLATQQGCLLWHPKIFGPRLRPINQDDHQLDPHDRKPSLAFLHVQSERDREWELYRQALNADMSSWLSSYSPDYTRTSSTTTTDGRCSRGDNCEVCRHQQQPQPELQHQQEETEPLPRQHYSPVLLPRYQLRDNGQEKHWVTHHHTHCCTTAVTRVDDGGGGDVDPDYVASRFQAPPTCHSDISHCALLGQSVDDMLSEQYADFVDLLGEAQTESYARVKRPHRPQGPNVSPSCSSSSLVSLTMSSLVTSYTSSSPDRQVPRRLQRSLFRSCSDTPPAATATDLSSSGRGGCFRNDSGIVMFSKAAAGSTFTPIPVALAPRNVAVGSSLSELVSDSFWPVTNPLDGGRHAPTSDDYEPVYEEPIQLDCQPYKCVTPDILKGPGGWRVAESATRANSCSSARAPPVSETRRRSSRNWLLSGGCFFSPTPPASASSVRTCDGTDPRCSPAPKLSAPSAISPTASPRLSSSLANSTAGTIRSKSGFRRPVPRLIDSRRKSQGHAYPTPTVCDEVSVSQTSLGRDDSSRHANLFAGLKSAFRRRGSLFRSTSKTRNRKSHAKH</sequence>
<evidence type="ECO:0000313" key="3">
    <source>
        <dbReference type="Proteomes" id="UP000267029"/>
    </source>
</evidence>
<dbReference type="GO" id="GO:0050770">
    <property type="term" value="P:regulation of axonogenesis"/>
    <property type="evidence" value="ECO:0007669"/>
    <property type="project" value="TreeGrafter"/>
</dbReference>
<dbReference type="InterPro" id="IPR051978">
    <property type="entry name" value="Rho-GAP_domain"/>
</dbReference>
<dbReference type="Gene3D" id="3.40.50.300">
    <property type="entry name" value="P-loop containing nucleotide triphosphate hydrolases"/>
    <property type="match status" value="1"/>
</dbReference>